<evidence type="ECO:0000313" key="3">
    <source>
        <dbReference type="Proteomes" id="UP001177023"/>
    </source>
</evidence>
<keyword evidence="1" id="KW-0732">Signal</keyword>
<feature type="signal peptide" evidence="1">
    <location>
        <begin position="1"/>
        <end position="18"/>
    </location>
</feature>
<evidence type="ECO:0000256" key="1">
    <source>
        <dbReference type="SAM" id="SignalP"/>
    </source>
</evidence>
<sequence>MLYRLFILLIALLGYAHAGTWLAFNDAPEGRAPVVARLLNECTQHQMAKRLSGPHRIFTRAERDKMELCKMLEMSLR</sequence>
<evidence type="ECO:0000313" key="2">
    <source>
        <dbReference type="EMBL" id="CAJ0585859.1"/>
    </source>
</evidence>
<dbReference type="AlphaFoldDB" id="A0AA36GA54"/>
<feature type="non-terminal residue" evidence="2">
    <location>
        <position position="1"/>
    </location>
</feature>
<keyword evidence="3" id="KW-1185">Reference proteome</keyword>
<feature type="chain" id="PRO_5041238675" description="Secreted protein" evidence="1">
    <location>
        <begin position="19"/>
        <end position="77"/>
    </location>
</feature>
<accession>A0AA36GA54</accession>
<protein>
    <recommendedName>
        <fullName evidence="4">Secreted protein</fullName>
    </recommendedName>
</protein>
<evidence type="ECO:0008006" key="4">
    <source>
        <dbReference type="Google" id="ProtNLM"/>
    </source>
</evidence>
<reference evidence="2" key="1">
    <citation type="submission" date="2023-06" db="EMBL/GenBank/DDBJ databases">
        <authorList>
            <person name="Delattre M."/>
        </authorList>
    </citation>
    <scope>NUCLEOTIDE SEQUENCE</scope>
    <source>
        <strain evidence="2">AF72</strain>
    </source>
</reference>
<dbReference type="EMBL" id="CATQJA010002706">
    <property type="protein sequence ID" value="CAJ0585859.1"/>
    <property type="molecule type" value="Genomic_DNA"/>
</dbReference>
<organism evidence="2 3">
    <name type="scientific">Mesorhabditis spiculigera</name>
    <dbReference type="NCBI Taxonomy" id="96644"/>
    <lineage>
        <taxon>Eukaryota</taxon>
        <taxon>Metazoa</taxon>
        <taxon>Ecdysozoa</taxon>
        <taxon>Nematoda</taxon>
        <taxon>Chromadorea</taxon>
        <taxon>Rhabditida</taxon>
        <taxon>Rhabditina</taxon>
        <taxon>Rhabditomorpha</taxon>
        <taxon>Rhabditoidea</taxon>
        <taxon>Rhabditidae</taxon>
        <taxon>Mesorhabditinae</taxon>
        <taxon>Mesorhabditis</taxon>
    </lineage>
</organism>
<gene>
    <name evidence="2" type="ORF">MSPICULIGERA_LOCUS23869</name>
</gene>
<proteinExistence type="predicted"/>
<comment type="caution">
    <text evidence="2">The sequence shown here is derived from an EMBL/GenBank/DDBJ whole genome shotgun (WGS) entry which is preliminary data.</text>
</comment>
<name>A0AA36GA54_9BILA</name>
<dbReference type="Proteomes" id="UP001177023">
    <property type="component" value="Unassembled WGS sequence"/>
</dbReference>